<dbReference type="RefSeq" id="XP_028543734.1">
    <property type="nucleotide sequence ID" value="XM_028687933.1"/>
</dbReference>
<accession>A0A1Y1JIE7</accession>
<comment type="caution">
    <text evidence="2">The sequence shown here is derived from an EMBL/GenBank/DDBJ whole genome shotgun (WGS) entry which is preliminary data.</text>
</comment>
<protein>
    <submittedName>
        <fullName evidence="2">Uncharacterized protein</fullName>
    </submittedName>
</protein>
<dbReference type="AlphaFoldDB" id="A0A1Y1JIE7"/>
<keyword evidence="3" id="KW-1185">Reference proteome</keyword>
<proteinExistence type="predicted"/>
<dbReference type="OMA" id="NKSHTCK"/>
<dbReference type="EMBL" id="BDQF01000010">
    <property type="protein sequence ID" value="GAW81145.1"/>
    <property type="molecule type" value="Genomic_DNA"/>
</dbReference>
<evidence type="ECO:0000256" key="1">
    <source>
        <dbReference type="SAM" id="Coils"/>
    </source>
</evidence>
<evidence type="ECO:0000313" key="3">
    <source>
        <dbReference type="Proteomes" id="UP000195521"/>
    </source>
</evidence>
<feature type="coiled-coil region" evidence="1">
    <location>
        <begin position="540"/>
        <end position="568"/>
    </location>
</feature>
<name>A0A1Y1JIE7_PLAGO</name>
<reference evidence="3" key="1">
    <citation type="submission" date="2017-04" db="EMBL/GenBank/DDBJ databases">
        <title>Plasmodium gonderi genome.</title>
        <authorList>
            <person name="Arisue N."/>
            <person name="Honma H."/>
            <person name="Kawai S."/>
            <person name="Tougan T."/>
            <person name="Tanabe K."/>
            <person name="Horii T."/>
        </authorList>
    </citation>
    <scope>NUCLEOTIDE SEQUENCE [LARGE SCALE GENOMIC DNA]</scope>
    <source>
        <strain evidence="3">ATCC 30045</strain>
    </source>
</reference>
<organism evidence="2 3">
    <name type="scientific">Plasmodium gonderi</name>
    <dbReference type="NCBI Taxonomy" id="77519"/>
    <lineage>
        <taxon>Eukaryota</taxon>
        <taxon>Sar</taxon>
        <taxon>Alveolata</taxon>
        <taxon>Apicomplexa</taxon>
        <taxon>Aconoidasida</taxon>
        <taxon>Haemosporida</taxon>
        <taxon>Plasmodiidae</taxon>
        <taxon>Plasmodium</taxon>
        <taxon>Plasmodium (Plasmodium)</taxon>
    </lineage>
</organism>
<dbReference type="GeneID" id="39747863"/>
<sequence>MTNEKKKIVSNVFYQFHGKLMLYIRIKQSLINHSEVSRKVKELEECYKKYVNSNSTQFRQLKFCYHCDDNKNEEFGEYTEFPNCSGCPECSSENQINKDIVHHLLNNYIENNNGCVVSFFTNEENSHICKNSRQRNKRNIPSGNERDMQIKNLVNKFFIKINEVTLNKNNQNNYSLQYGFFDSISSYDLLEKYCEHREYYQKIKSCTLKSDEKKVKGKIDNKRFNKKNIPPKSELKKFIQKTNSVEFSDSKKLNDILNFAEKQEKVIMHKLNRKECLFCTIISIHINNAKEGEVLMQRFMTHNTNDKSKGSTFFFVKIYYKNDNKENERGEKGTEDGDMVMLDKLEQLNSVFTQFSILLSQPHKENSPPLGFSIYNKVTKIIYEICCNFDLIHLNVTLHTLDDSNVNEMDKPIFNFLSSVDSPLEKFLKMFIKCIKRSKILTYSLGENCESGKNSDSFKNSKSLQNQNMAPKSETQAKIENILFDNIDLDEKTKCIMTKEAMNFPEQHLNKLALLNKTFQHNCKFFKKKEKEIHTSFTSIVEKQNEIMKHYEEEERQQKNDINRILKEISYINDQNIEIQNEIEKHKKFNFKYGHIEKNRQEEQSKKFQYVDSVLDREFESLLKFRQESLVNNNFIGKWDTKQDEETAKVVEENKREELKTYNIISQNDIQDIRKKKEEEYSKNLNEVMNHAKKMFRETQDMRKRYDEVIRQNTKLFSILKDTAIKFNEKANYLMNNFQGADGLKLINPIEDKCVDFMEKYECPNLIINNDMKEYNALLEELKTRNFNERQLRWIHKMSSLSKNF</sequence>
<evidence type="ECO:0000313" key="2">
    <source>
        <dbReference type="EMBL" id="GAW81145.1"/>
    </source>
</evidence>
<gene>
    <name evidence="2" type="ORF">PGO_093450</name>
</gene>
<keyword evidence="1" id="KW-0175">Coiled coil</keyword>
<dbReference type="Proteomes" id="UP000195521">
    <property type="component" value="Unassembled WGS sequence"/>
</dbReference>
<dbReference type="OrthoDB" id="371003at2759"/>